<evidence type="ECO:0000313" key="1">
    <source>
        <dbReference type="EMBL" id="GBE84965.1"/>
    </source>
</evidence>
<organism evidence="1 2">
    <name type="scientific">Sparassis crispa</name>
    <dbReference type="NCBI Taxonomy" id="139825"/>
    <lineage>
        <taxon>Eukaryota</taxon>
        <taxon>Fungi</taxon>
        <taxon>Dikarya</taxon>
        <taxon>Basidiomycota</taxon>
        <taxon>Agaricomycotina</taxon>
        <taxon>Agaricomycetes</taxon>
        <taxon>Polyporales</taxon>
        <taxon>Sparassidaceae</taxon>
        <taxon>Sparassis</taxon>
    </lineage>
</organism>
<reference evidence="1 2" key="1">
    <citation type="journal article" date="2018" name="Sci. Rep.">
        <title>Genome sequence of the cauliflower mushroom Sparassis crispa (Hanabiratake) and its association with beneficial usage.</title>
        <authorList>
            <person name="Kiyama R."/>
            <person name="Furutani Y."/>
            <person name="Kawaguchi K."/>
            <person name="Nakanishi T."/>
        </authorList>
    </citation>
    <scope>NUCLEOTIDE SEQUENCE [LARGE SCALE GENOMIC DNA]</scope>
</reference>
<protein>
    <submittedName>
        <fullName evidence="1">Uncharacterized protein</fullName>
    </submittedName>
</protein>
<gene>
    <name evidence="1" type="ORF">SCP_0701470</name>
</gene>
<dbReference type="Proteomes" id="UP000287166">
    <property type="component" value="Unassembled WGS sequence"/>
</dbReference>
<dbReference type="InParanoid" id="A0A401GRX1"/>
<name>A0A401GRX1_9APHY</name>
<proteinExistence type="predicted"/>
<dbReference type="GeneID" id="38781882"/>
<evidence type="ECO:0000313" key="2">
    <source>
        <dbReference type="Proteomes" id="UP000287166"/>
    </source>
</evidence>
<accession>A0A401GRX1</accession>
<comment type="caution">
    <text evidence="1">The sequence shown here is derived from an EMBL/GenBank/DDBJ whole genome shotgun (WGS) entry which is preliminary data.</text>
</comment>
<dbReference type="EMBL" id="BFAD01000007">
    <property type="protein sequence ID" value="GBE84965.1"/>
    <property type="molecule type" value="Genomic_DNA"/>
</dbReference>
<keyword evidence="2" id="KW-1185">Reference proteome</keyword>
<sequence>MTILNECHWRQRANLDLAARVSRGLLKFNVQLVVTTISRQGTRTRLLIVDHAEMGQLTAVPRLRDPIYLKSSCGSAIVEISHVTRALRLMSST</sequence>
<dbReference type="RefSeq" id="XP_027615878.1">
    <property type="nucleotide sequence ID" value="XM_027760077.1"/>
</dbReference>
<dbReference type="AlphaFoldDB" id="A0A401GRX1"/>